<dbReference type="STRING" id="760192.Halhy_2784"/>
<reference key="2">
    <citation type="submission" date="2011-04" db="EMBL/GenBank/DDBJ databases">
        <title>Complete sequence of chromosome of Haliscomenobacter hydrossis DSM 1100.</title>
        <authorList>
            <consortium name="US DOE Joint Genome Institute (JGI-PGF)"/>
            <person name="Lucas S."/>
            <person name="Han J."/>
            <person name="Lapidus A."/>
            <person name="Bruce D."/>
            <person name="Goodwin L."/>
            <person name="Pitluck S."/>
            <person name="Peters L."/>
            <person name="Kyrpides N."/>
            <person name="Mavromatis K."/>
            <person name="Ivanova N."/>
            <person name="Ovchinnikova G."/>
            <person name="Pagani I."/>
            <person name="Daligault H."/>
            <person name="Detter J.C."/>
            <person name="Han C."/>
            <person name="Land M."/>
            <person name="Hauser L."/>
            <person name="Markowitz V."/>
            <person name="Cheng J.-F."/>
            <person name="Hugenholtz P."/>
            <person name="Woyke T."/>
            <person name="Wu D."/>
            <person name="Verbarg S."/>
            <person name="Frueling A."/>
            <person name="Brambilla E."/>
            <person name="Klenk H.-P."/>
            <person name="Eisen J.A."/>
        </authorList>
    </citation>
    <scope>NUCLEOTIDE SEQUENCE</scope>
    <source>
        <strain>DSM 1100</strain>
    </source>
</reference>
<evidence type="ECO:0000313" key="2">
    <source>
        <dbReference type="Proteomes" id="UP000008461"/>
    </source>
</evidence>
<keyword evidence="2" id="KW-1185">Reference proteome</keyword>
<dbReference type="SUPFAM" id="SSF52540">
    <property type="entry name" value="P-loop containing nucleoside triphosphate hydrolases"/>
    <property type="match status" value="1"/>
</dbReference>
<protein>
    <recommendedName>
        <fullName evidence="3">AAA-ATPase</fullName>
    </recommendedName>
</protein>
<reference evidence="1 2" key="1">
    <citation type="journal article" date="2011" name="Stand. Genomic Sci.">
        <title>Complete genome sequence of Haliscomenobacter hydrossis type strain (O).</title>
        <authorList>
            <consortium name="US DOE Joint Genome Institute (JGI-PGF)"/>
            <person name="Daligault H."/>
            <person name="Lapidus A."/>
            <person name="Zeytun A."/>
            <person name="Nolan M."/>
            <person name="Lucas S."/>
            <person name="Del Rio T.G."/>
            <person name="Tice H."/>
            <person name="Cheng J.F."/>
            <person name="Tapia R."/>
            <person name="Han C."/>
            <person name="Goodwin L."/>
            <person name="Pitluck S."/>
            <person name="Liolios K."/>
            <person name="Pagani I."/>
            <person name="Ivanova N."/>
            <person name="Huntemann M."/>
            <person name="Mavromatis K."/>
            <person name="Mikhailova N."/>
            <person name="Pati A."/>
            <person name="Chen A."/>
            <person name="Palaniappan K."/>
            <person name="Land M."/>
            <person name="Hauser L."/>
            <person name="Brambilla E.M."/>
            <person name="Rohde M."/>
            <person name="Verbarg S."/>
            <person name="Goker M."/>
            <person name="Bristow J."/>
            <person name="Eisen J.A."/>
            <person name="Markowitz V."/>
            <person name="Hugenholtz P."/>
            <person name="Kyrpides N.C."/>
            <person name="Klenk H.P."/>
            <person name="Woyke T."/>
        </authorList>
    </citation>
    <scope>NUCLEOTIDE SEQUENCE [LARGE SCALE GENOMIC DNA]</scope>
    <source>
        <strain evidence="2">ATCC 27775 / DSM 1100 / LMG 10767 / O</strain>
    </source>
</reference>
<accession>F4L219</accession>
<dbReference type="eggNOG" id="COG1672">
    <property type="taxonomic scope" value="Bacteria"/>
</dbReference>
<gene>
    <name evidence="1" type="ordered locus">Halhy_2784</name>
</gene>
<dbReference type="AlphaFoldDB" id="F4L219"/>
<dbReference type="InterPro" id="IPR027417">
    <property type="entry name" value="P-loop_NTPase"/>
</dbReference>
<dbReference type="HOGENOM" id="CLU_040147_1_0_10"/>
<dbReference type="EMBL" id="CP002691">
    <property type="protein sequence ID" value="AEE50652.1"/>
    <property type="molecule type" value="Genomic_DNA"/>
</dbReference>
<dbReference type="Pfam" id="PF14516">
    <property type="entry name" value="AAA_35"/>
    <property type="match status" value="1"/>
</dbReference>
<dbReference type="Gene3D" id="3.40.50.300">
    <property type="entry name" value="P-loop containing nucleotide triphosphate hydrolases"/>
    <property type="match status" value="1"/>
</dbReference>
<name>F4L219_HALH1</name>
<dbReference type="RefSeq" id="WP_013765200.1">
    <property type="nucleotide sequence ID" value="NC_015510.1"/>
</dbReference>
<organism evidence="1 2">
    <name type="scientific">Haliscomenobacter hydrossis (strain ATCC 27775 / DSM 1100 / LMG 10767 / O)</name>
    <dbReference type="NCBI Taxonomy" id="760192"/>
    <lineage>
        <taxon>Bacteria</taxon>
        <taxon>Pseudomonadati</taxon>
        <taxon>Bacteroidota</taxon>
        <taxon>Saprospiria</taxon>
        <taxon>Saprospirales</taxon>
        <taxon>Haliscomenobacteraceae</taxon>
        <taxon>Haliscomenobacter</taxon>
    </lineage>
</organism>
<sequence>MINKEFNITGTCFPELHYMADISHKFSQTMNMVQQGKYFVINRPRQYGKTTMLEAIARSLRQTQEWLVFNLSFEGLGSTSFQNEAAFCRAFLRLMKLQMTESNEHTFADFFNTAQDNTNTLPDLSQIISTFVAKAERKLALLIDEVDKSSNNQLFLDFLSVLRNKYLRRHLKTERTFHCVILAGLHDVKSLKLKLRPDEEQKFNSPWNIATDFTVDMNLQPNEIQPMLEEYAMDNQVSLDAALIADRLFYYTSGYPFLVSKLCKVIAEQLLPEKSTRSWEAIDVELAVAKVVKETNTNFESLIKNLENNADLYEFVFKNLIEVEYQSYSIHEPMVGMGLMYGILKNGQGISIHNRIYEEVIYDYMTSKTRSQVNLSEYNLSKNFILPNQRLNMEAVLLRFQAFMREQDSLKDQSFLERNARLVFLAFIKPIINGSGYDFKEPQISEERRLDVVITYLQHKYIVELKIWRGPEAHAEGLQQLVDYLDRQALSEGYLLIFEQLKQKTWASAWEMVDGKRIFVVRV</sequence>
<proteinExistence type="predicted"/>
<evidence type="ECO:0008006" key="3">
    <source>
        <dbReference type="Google" id="ProtNLM"/>
    </source>
</evidence>
<evidence type="ECO:0000313" key="1">
    <source>
        <dbReference type="EMBL" id="AEE50652.1"/>
    </source>
</evidence>
<dbReference type="Proteomes" id="UP000008461">
    <property type="component" value="Chromosome"/>
</dbReference>
<dbReference type="KEGG" id="hhy:Halhy_2784"/>